<evidence type="ECO:0000313" key="3">
    <source>
        <dbReference type="Proteomes" id="UP000677812"/>
    </source>
</evidence>
<dbReference type="EMBL" id="JAGRQH010000001">
    <property type="protein sequence ID" value="MBR0558949.1"/>
    <property type="molecule type" value="Genomic_DNA"/>
</dbReference>
<dbReference type="PANTHER" id="PTHR43056:SF5">
    <property type="entry name" value="PEPTIDASE S9 PROLYL OLIGOPEPTIDASE CATALYTIC DOMAIN-CONTAINING PROTEIN"/>
    <property type="match status" value="1"/>
</dbReference>
<dbReference type="InterPro" id="IPR001375">
    <property type="entry name" value="Peptidase_S9_cat"/>
</dbReference>
<dbReference type="InterPro" id="IPR011042">
    <property type="entry name" value="6-blade_b-propeller_TolB-like"/>
</dbReference>
<sequence length="635" mass="68969">MDLHHQKSSGTSKAGFWPSWVSPALVAGKTRGFNEVRTTGHWVAWLETRPEEAGRSVVTAYSPGGGIVDLSPSGVSVGSSVHEYGGGAWDMRIGADGGPELVLSDRKTGALWFDETQCSLNPQHRYADLTWSPDGHGVFAVREVPQAGSEPIASIVYVSKQGVETVLVEGADFYAAPRPSPDGKWLAWFAWQHPHMPWTQTALYIAELLYDEESQPQLRNSIDISGPTPCSIIEPRWSADGALFATEDSSGLWTPVCFQQDTGHWKRRVLPSCGMEIGLPHWVFGQRSVAPLSADHLIALAVCNGFNHVQIFQHGTWDNVTLGAPVNVPEPLADGRLAWIDAPSDRPQRIIIGALNGDHTVIRQSVELPDTVVKADIAVPRPITYETTGGATAHALYYAPSSHQQVVADGELPPLIVMAHGGPTGRANTGFAFKVQFWTSRGFAVLDVNYRGSTGYGRQYRDALNGQWGVIDIDDVLAATQAAVDHGQADPGRCVIRGSSAGGLTVLGALARSNLFVAGTVLYGVTDLRGLVEETHKFEARYLDGLIGPYPDAEDVYLQRSPLTFAQDIKDPVLFLHGDEDKVVALSQAEDMVACLEKAELHIYPGEKHGFRQKETVMDAFSRELAFYQAVFAAQ</sequence>
<evidence type="ECO:0000313" key="2">
    <source>
        <dbReference type="EMBL" id="MBR0558949.1"/>
    </source>
</evidence>
<dbReference type="Gene3D" id="3.40.50.1820">
    <property type="entry name" value="alpha/beta hydrolase"/>
    <property type="match status" value="1"/>
</dbReference>
<dbReference type="SUPFAM" id="SSF53474">
    <property type="entry name" value="alpha/beta-Hydrolases"/>
    <property type="match status" value="1"/>
</dbReference>
<proteinExistence type="predicted"/>
<name>A0ABS5E4X0_9PROT</name>
<feature type="domain" description="Peptidase S9 prolyl oligopeptidase catalytic" evidence="1">
    <location>
        <begin position="431"/>
        <end position="633"/>
    </location>
</feature>
<dbReference type="Gene3D" id="2.120.10.30">
    <property type="entry name" value="TolB, C-terminal domain"/>
    <property type="match status" value="1"/>
</dbReference>
<dbReference type="InterPro" id="IPR029058">
    <property type="entry name" value="AB_hydrolase_fold"/>
</dbReference>
<evidence type="ECO:0000259" key="1">
    <source>
        <dbReference type="Pfam" id="PF00326"/>
    </source>
</evidence>
<gene>
    <name evidence="2" type="ORF">KB213_02585</name>
</gene>
<dbReference type="Pfam" id="PF00326">
    <property type="entry name" value="Peptidase_S9"/>
    <property type="match status" value="1"/>
</dbReference>
<accession>A0ABS5E4X0</accession>
<reference evidence="2 3" key="1">
    <citation type="submission" date="2021-04" db="EMBL/GenBank/DDBJ databases">
        <title>The complete genome sequence of Neokomagataea sp. TBRC 2177.</title>
        <authorList>
            <person name="Charoenyingcharoen P."/>
            <person name="Yukphan P."/>
        </authorList>
    </citation>
    <scope>NUCLEOTIDE SEQUENCE [LARGE SCALE GENOMIC DNA]</scope>
    <source>
        <strain evidence="2 3">TBRC 2177</strain>
    </source>
</reference>
<dbReference type="InterPro" id="IPR050585">
    <property type="entry name" value="Xaa-Pro_dipeptidyl-ppase/CocE"/>
</dbReference>
<comment type="caution">
    <text evidence="2">The sequence shown here is derived from an EMBL/GenBank/DDBJ whole genome shotgun (WGS) entry which is preliminary data.</text>
</comment>
<protein>
    <submittedName>
        <fullName evidence="2">S9 family peptidase</fullName>
    </submittedName>
</protein>
<keyword evidence="3" id="KW-1185">Reference proteome</keyword>
<dbReference type="PANTHER" id="PTHR43056">
    <property type="entry name" value="PEPTIDASE S9 PROLYL OLIGOPEPTIDASE"/>
    <property type="match status" value="1"/>
</dbReference>
<organism evidence="2 3">
    <name type="scientific">Neokomagataea anthophila</name>
    <dbReference type="NCBI Taxonomy" id="2826925"/>
    <lineage>
        <taxon>Bacteria</taxon>
        <taxon>Pseudomonadati</taxon>
        <taxon>Pseudomonadota</taxon>
        <taxon>Alphaproteobacteria</taxon>
        <taxon>Acetobacterales</taxon>
        <taxon>Acetobacteraceae</taxon>
        <taxon>Neokomagataea</taxon>
    </lineage>
</organism>
<dbReference type="Proteomes" id="UP000677812">
    <property type="component" value="Unassembled WGS sequence"/>
</dbReference>
<dbReference type="SUPFAM" id="SSF69322">
    <property type="entry name" value="Tricorn protease domain 2"/>
    <property type="match status" value="1"/>
</dbReference>